<dbReference type="InterPro" id="IPR036465">
    <property type="entry name" value="vWFA_dom_sf"/>
</dbReference>
<reference evidence="7" key="1">
    <citation type="submission" date="2021-02" db="EMBL/GenBank/DDBJ databases">
        <title>Natronoglycomyces albus gen. nov., sp. nov, a haloalkaliphilic actinobacterium from a soda solonchak soil.</title>
        <authorList>
            <person name="Sorokin D.Y."/>
            <person name="Khijniak T.V."/>
            <person name="Zakharycheva A.P."/>
            <person name="Boueva O.V."/>
            <person name="Ariskina E.V."/>
            <person name="Hahnke R.L."/>
            <person name="Bunk B."/>
            <person name="Sproer C."/>
            <person name="Schumann P."/>
            <person name="Evtushenko L.I."/>
            <person name="Kublanov I.V."/>
        </authorList>
    </citation>
    <scope>NUCLEOTIDE SEQUENCE</scope>
    <source>
        <strain evidence="7">DSM 106290</strain>
    </source>
</reference>
<dbReference type="PANTHER" id="PTHR22550">
    <property type="entry name" value="SPORE GERMINATION PROTEIN"/>
    <property type="match status" value="1"/>
</dbReference>
<feature type="domain" description="VWFA" evidence="6">
    <location>
        <begin position="88"/>
        <end position="276"/>
    </location>
</feature>
<gene>
    <name evidence="7" type="ORF">JQS30_07080</name>
</gene>
<sequence>MIRLLEPVWLLTLLPVLALVGMYIVAQQRRRGAAVRFANTALLSQLVPKTAPWRRHVPPALLAVALMVVSIGLAKPALDTEEPNERATIIIALDVSLSMMADDVEPTRLEAAQVAAADFVADLPEEYNVGLVSYAGHASVTVSPTRDHSQVITAINGLQLAEATAIGEAIYASLNAIQQAPPDESGELPPSHILLMSDGAQTVGRDWAEAALVAAEARVPVSTVSFGTEMGAIDLDGQMVPVPPDLETLGEIANMTGGSAYAAASMEELRSVYEDMGSSVGYQTVVQEIWRWFMAIAGLLVMGAVSLGLLWGSRIT</sequence>
<evidence type="ECO:0000256" key="1">
    <source>
        <dbReference type="ARBA" id="ARBA00022475"/>
    </source>
</evidence>
<evidence type="ECO:0000313" key="8">
    <source>
        <dbReference type="Proteomes" id="UP000662939"/>
    </source>
</evidence>
<dbReference type="Pfam" id="PF13519">
    <property type="entry name" value="VWA_2"/>
    <property type="match status" value="1"/>
</dbReference>
<dbReference type="SMART" id="SM00327">
    <property type="entry name" value="VWA"/>
    <property type="match status" value="1"/>
</dbReference>
<keyword evidence="4 5" id="KW-0472">Membrane</keyword>
<feature type="transmembrane region" description="Helical" evidence="5">
    <location>
        <begin position="6"/>
        <end position="26"/>
    </location>
</feature>
<name>A0A895XLT4_9ACTN</name>
<feature type="transmembrane region" description="Helical" evidence="5">
    <location>
        <begin position="289"/>
        <end position="311"/>
    </location>
</feature>
<evidence type="ECO:0000256" key="3">
    <source>
        <dbReference type="ARBA" id="ARBA00022989"/>
    </source>
</evidence>
<dbReference type="InterPro" id="IPR002035">
    <property type="entry name" value="VWF_A"/>
</dbReference>
<evidence type="ECO:0000256" key="4">
    <source>
        <dbReference type="ARBA" id="ARBA00023136"/>
    </source>
</evidence>
<keyword evidence="8" id="KW-1185">Reference proteome</keyword>
<proteinExistence type="predicted"/>
<organism evidence="7 8">
    <name type="scientific">Natronoglycomyces albus</name>
    <dbReference type="NCBI Taxonomy" id="2811108"/>
    <lineage>
        <taxon>Bacteria</taxon>
        <taxon>Bacillati</taxon>
        <taxon>Actinomycetota</taxon>
        <taxon>Actinomycetes</taxon>
        <taxon>Glycomycetales</taxon>
        <taxon>Glycomycetaceae</taxon>
        <taxon>Natronoglycomyces</taxon>
    </lineage>
</organism>
<dbReference type="Proteomes" id="UP000662939">
    <property type="component" value="Chromosome"/>
</dbReference>
<dbReference type="Gene3D" id="3.40.50.410">
    <property type="entry name" value="von Willebrand factor, type A domain"/>
    <property type="match status" value="1"/>
</dbReference>
<protein>
    <submittedName>
        <fullName evidence="7">VWA domain-containing protein</fullName>
    </submittedName>
</protein>
<evidence type="ECO:0000256" key="2">
    <source>
        <dbReference type="ARBA" id="ARBA00022692"/>
    </source>
</evidence>
<dbReference type="InterPro" id="IPR050768">
    <property type="entry name" value="UPF0353/GerABKA_families"/>
</dbReference>
<keyword evidence="2 5" id="KW-0812">Transmembrane</keyword>
<evidence type="ECO:0000256" key="5">
    <source>
        <dbReference type="SAM" id="Phobius"/>
    </source>
</evidence>
<dbReference type="AlphaFoldDB" id="A0A895XLT4"/>
<dbReference type="PANTHER" id="PTHR22550:SF5">
    <property type="entry name" value="LEUCINE ZIPPER PROTEIN 4"/>
    <property type="match status" value="1"/>
</dbReference>
<accession>A0A895XLT4</accession>
<dbReference type="EMBL" id="CP070496">
    <property type="protein sequence ID" value="QSB06651.1"/>
    <property type="molecule type" value="Genomic_DNA"/>
</dbReference>
<dbReference type="KEGG" id="nav:JQS30_07080"/>
<evidence type="ECO:0000313" key="7">
    <source>
        <dbReference type="EMBL" id="QSB06651.1"/>
    </source>
</evidence>
<evidence type="ECO:0000259" key="6">
    <source>
        <dbReference type="PROSITE" id="PS50234"/>
    </source>
</evidence>
<keyword evidence="3 5" id="KW-1133">Transmembrane helix</keyword>
<keyword evidence="1" id="KW-1003">Cell membrane</keyword>
<dbReference type="PROSITE" id="PS50234">
    <property type="entry name" value="VWFA"/>
    <property type="match status" value="1"/>
</dbReference>
<dbReference type="SUPFAM" id="SSF53300">
    <property type="entry name" value="vWA-like"/>
    <property type="match status" value="1"/>
</dbReference>
<dbReference type="RefSeq" id="WP_213172662.1">
    <property type="nucleotide sequence ID" value="NZ_CP070496.1"/>
</dbReference>